<evidence type="ECO:0000313" key="4">
    <source>
        <dbReference type="Proteomes" id="UP000274429"/>
    </source>
</evidence>
<dbReference type="InterPro" id="IPR000980">
    <property type="entry name" value="SH2"/>
</dbReference>
<dbReference type="InterPro" id="IPR036860">
    <property type="entry name" value="SH2_dom_sf"/>
</dbReference>
<dbReference type="Proteomes" id="UP000274429">
    <property type="component" value="Unassembled WGS sequence"/>
</dbReference>
<evidence type="ECO:0000313" key="3">
    <source>
        <dbReference type="EMBL" id="VDM35404.1"/>
    </source>
</evidence>
<dbReference type="AlphaFoldDB" id="A0A0R3XA64"/>
<feature type="region of interest" description="Disordered" evidence="1">
    <location>
        <begin position="127"/>
        <end position="179"/>
    </location>
</feature>
<dbReference type="SUPFAM" id="SSF55550">
    <property type="entry name" value="SH2 domain"/>
    <property type="match status" value="1"/>
</dbReference>
<dbReference type="EMBL" id="UYWX01021684">
    <property type="protein sequence ID" value="VDM35404.1"/>
    <property type="molecule type" value="Genomic_DNA"/>
</dbReference>
<sequence>MVKSGLFVLENFRCKPSDEFLVVDAESHSDWMLVTSVQTRQSGYLPKFCLEKVYPDIIERLSFFHEDSTSLEQQELLKRNGPFSYLLRLCDSNPGLYTLLVYDGTRILKYKIATSIVWWATPQPHGNAANNDDSGKSAPTTTTSTAVSSDDVIEGGKCAEPSATDGASNSLSFQPFTKP</sequence>
<reference evidence="5" key="1">
    <citation type="submission" date="2017-02" db="UniProtKB">
        <authorList>
            <consortium name="WormBaseParasite"/>
        </authorList>
    </citation>
    <scope>IDENTIFICATION</scope>
</reference>
<evidence type="ECO:0000256" key="1">
    <source>
        <dbReference type="SAM" id="MobiDB-lite"/>
    </source>
</evidence>
<evidence type="ECO:0000313" key="5">
    <source>
        <dbReference type="WBParaSite" id="TTAC_0001044101-mRNA-1"/>
    </source>
</evidence>
<gene>
    <name evidence="3" type="ORF">TTAC_LOCUS10424</name>
</gene>
<accession>A0A0R3XA64</accession>
<feature type="compositionally biased region" description="Low complexity" evidence="1">
    <location>
        <begin position="137"/>
        <end position="150"/>
    </location>
</feature>
<proteinExistence type="predicted"/>
<dbReference type="WBParaSite" id="TTAC_0001044101-mRNA-1">
    <property type="protein sequence ID" value="TTAC_0001044101-mRNA-1"/>
    <property type="gene ID" value="TTAC_0001044101"/>
</dbReference>
<organism evidence="5">
    <name type="scientific">Hydatigena taeniaeformis</name>
    <name type="common">Feline tapeworm</name>
    <name type="synonym">Taenia taeniaeformis</name>
    <dbReference type="NCBI Taxonomy" id="6205"/>
    <lineage>
        <taxon>Eukaryota</taxon>
        <taxon>Metazoa</taxon>
        <taxon>Spiralia</taxon>
        <taxon>Lophotrochozoa</taxon>
        <taxon>Platyhelminthes</taxon>
        <taxon>Cestoda</taxon>
        <taxon>Eucestoda</taxon>
        <taxon>Cyclophyllidea</taxon>
        <taxon>Taeniidae</taxon>
        <taxon>Hydatigera</taxon>
    </lineage>
</organism>
<dbReference type="STRING" id="6205.A0A0R3XA64"/>
<feature type="domain" description="SH2" evidence="2">
    <location>
        <begin position="63"/>
        <end position="114"/>
    </location>
</feature>
<dbReference type="OrthoDB" id="6233530at2759"/>
<dbReference type="Pfam" id="PF00017">
    <property type="entry name" value="SH2"/>
    <property type="match status" value="1"/>
</dbReference>
<keyword evidence="4" id="KW-1185">Reference proteome</keyword>
<dbReference type="Gene3D" id="3.30.505.10">
    <property type="entry name" value="SH2 domain"/>
    <property type="match status" value="1"/>
</dbReference>
<name>A0A0R3XA64_HYDTA</name>
<reference evidence="3 4" key="2">
    <citation type="submission" date="2018-11" db="EMBL/GenBank/DDBJ databases">
        <authorList>
            <consortium name="Pathogen Informatics"/>
        </authorList>
    </citation>
    <scope>NUCLEOTIDE SEQUENCE [LARGE SCALE GENOMIC DNA]</scope>
</reference>
<feature type="compositionally biased region" description="Polar residues" evidence="1">
    <location>
        <begin position="165"/>
        <end position="179"/>
    </location>
</feature>
<protein>
    <submittedName>
        <fullName evidence="5">SH2 domain-containing protein</fullName>
    </submittedName>
</protein>
<evidence type="ECO:0000259" key="2">
    <source>
        <dbReference type="Pfam" id="PF00017"/>
    </source>
</evidence>